<dbReference type="Gene3D" id="3.40.50.10440">
    <property type="entry name" value="Dihydroxyacetone kinase, domain 1"/>
    <property type="match status" value="1"/>
</dbReference>
<evidence type="ECO:0000256" key="19">
    <source>
        <dbReference type="ARBA" id="ARBA00022833"/>
    </source>
</evidence>
<dbReference type="GO" id="GO:0006012">
    <property type="term" value="P:galactose metabolic process"/>
    <property type="evidence" value="ECO:0007669"/>
    <property type="project" value="UniProtKB-UniPathway"/>
</dbReference>
<evidence type="ECO:0000256" key="29">
    <source>
        <dbReference type="PIRSR" id="PIRSR612734-1"/>
    </source>
</evidence>
<comment type="subcellular location">
    <subcellularLocation>
        <location evidence="4">Mitochondrion inner membrane</location>
    </subcellularLocation>
</comment>
<dbReference type="Gene3D" id="3.30.1180.20">
    <property type="entry name" value="Dihydroxyacetone kinase, domain 2"/>
    <property type="match status" value="1"/>
</dbReference>
<evidence type="ECO:0000256" key="3">
    <source>
        <dbReference type="ARBA" id="ARBA00003264"/>
    </source>
</evidence>
<dbReference type="Pfam" id="PF01087">
    <property type="entry name" value="GalP_UDP_transf"/>
    <property type="match status" value="1"/>
</dbReference>
<evidence type="ECO:0000256" key="10">
    <source>
        <dbReference type="ARBA" id="ARBA00016340"/>
    </source>
</evidence>
<keyword evidence="15" id="KW-0547">Nucleotide-binding</keyword>
<evidence type="ECO:0000256" key="5">
    <source>
        <dbReference type="ARBA" id="ARBA00004778"/>
    </source>
</evidence>
<dbReference type="Pfam" id="PF01265">
    <property type="entry name" value="Cyto_heme_lyase"/>
    <property type="match status" value="1"/>
</dbReference>
<keyword evidence="37" id="KW-1185">Reference proteome</keyword>
<evidence type="ECO:0000256" key="2">
    <source>
        <dbReference type="ARBA" id="ARBA00001947"/>
    </source>
</evidence>
<keyword evidence="21" id="KW-0408">Iron</keyword>
<dbReference type="GO" id="GO:0006796">
    <property type="term" value="P:phosphate-containing compound metabolic process"/>
    <property type="evidence" value="ECO:0007669"/>
    <property type="project" value="UniProtKB-ARBA"/>
</dbReference>
<comment type="catalytic activity">
    <reaction evidence="27">
        <text>D-glyceraldehyde + ATP = D-glyceraldehyde 3-phosphate + ADP + H(+)</text>
        <dbReference type="Rhea" id="RHEA:13941"/>
        <dbReference type="ChEBI" id="CHEBI:15378"/>
        <dbReference type="ChEBI" id="CHEBI:17378"/>
        <dbReference type="ChEBI" id="CHEBI:30616"/>
        <dbReference type="ChEBI" id="CHEBI:59776"/>
        <dbReference type="ChEBI" id="CHEBI:456216"/>
        <dbReference type="EC" id="2.7.1.28"/>
    </reaction>
</comment>
<dbReference type="EC" id="2.7.7.12" evidence="31"/>
<feature type="active site" description="Tele-hemiaminal-histidine intermediate" evidence="29">
    <location>
        <position position="929"/>
    </location>
</feature>
<dbReference type="InterPro" id="IPR004006">
    <property type="entry name" value="DhaK_dom"/>
</dbReference>
<dbReference type="UniPathway" id="UPA00214"/>
<dbReference type="InterPro" id="IPR001937">
    <property type="entry name" value="GalP_UDPtransf1"/>
</dbReference>
<feature type="domain" description="DhaL" evidence="34">
    <location>
        <begin position="1097"/>
        <end position="1290"/>
    </location>
</feature>
<evidence type="ECO:0000256" key="9">
    <source>
        <dbReference type="ARBA" id="ARBA00010951"/>
    </source>
</evidence>
<dbReference type="GO" id="GO:0004371">
    <property type="term" value="F:glycerone kinase activity"/>
    <property type="evidence" value="ECO:0007669"/>
    <property type="project" value="UniProtKB-EC"/>
</dbReference>
<dbReference type="InterPro" id="IPR036265">
    <property type="entry name" value="HIT-like_sf"/>
</dbReference>
<evidence type="ECO:0000256" key="33">
    <source>
        <dbReference type="SAM" id="Phobius"/>
    </source>
</evidence>
<dbReference type="CDD" id="cd03507">
    <property type="entry name" value="Delta12-FADS-like"/>
    <property type="match status" value="1"/>
</dbReference>
<evidence type="ECO:0000256" key="21">
    <source>
        <dbReference type="ARBA" id="ARBA00023004"/>
    </source>
</evidence>
<dbReference type="Pfam" id="PF02733">
    <property type="entry name" value="Dak1"/>
    <property type="match status" value="1"/>
</dbReference>
<dbReference type="GO" id="GO:0019588">
    <property type="term" value="P:anaerobic glycerol catabolic process"/>
    <property type="evidence" value="ECO:0007669"/>
    <property type="project" value="UniProtKB-UniPathway"/>
</dbReference>
<dbReference type="UniPathway" id="UPA00617">
    <property type="reaction ID" value="UER00669"/>
</dbReference>
<keyword evidence="26 31" id="KW-0119">Carbohydrate metabolism</keyword>
<keyword evidence="33" id="KW-1133">Transmembrane helix</keyword>
<dbReference type="InterPro" id="IPR050861">
    <property type="entry name" value="Dihydroxyacetone_Kinase"/>
</dbReference>
<dbReference type="InterPro" id="IPR012734">
    <property type="entry name" value="DhaK_ATP"/>
</dbReference>
<dbReference type="PROSITE" id="PS51481">
    <property type="entry name" value="DHAK"/>
    <property type="match status" value="1"/>
</dbReference>
<organism evidence="36 37">
    <name type="scientific">Wallemia hederae</name>
    <dbReference type="NCBI Taxonomy" id="1540922"/>
    <lineage>
        <taxon>Eukaryota</taxon>
        <taxon>Fungi</taxon>
        <taxon>Dikarya</taxon>
        <taxon>Basidiomycota</taxon>
        <taxon>Wallemiomycotina</taxon>
        <taxon>Wallemiomycetes</taxon>
        <taxon>Wallemiales</taxon>
        <taxon>Wallemiaceae</taxon>
        <taxon>Wallemia</taxon>
    </lineage>
</organism>
<evidence type="ECO:0000256" key="15">
    <source>
        <dbReference type="ARBA" id="ARBA00022741"/>
    </source>
</evidence>
<dbReference type="GO" id="GO:0005743">
    <property type="term" value="C:mitochondrial inner membrane"/>
    <property type="evidence" value="ECO:0007669"/>
    <property type="project" value="UniProtKB-SubCell"/>
</dbReference>
<dbReference type="FunFam" id="3.30.428.10:FF:000002">
    <property type="entry name" value="Galactose-1-phosphate uridylyltransferase"/>
    <property type="match status" value="1"/>
</dbReference>
<dbReference type="SUPFAM" id="SSF54197">
    <property type="entry name" value="HIT-like"/>
    <property type="match status" value="2"/>
</dbReference>
<evidence type="ECO:0000256" key="4">
    <source>
        <dbReference type="ARBA" id="ARBA00004273"/>
    </source>
</evidence>
<evidence type="ECO:0000256" key="13">
    <source>
        <dbReference type="ARBA" id="ARBA00022695"/>
    </source>
</evidence>
<feature type="binding site" evidence="30">
    <location>
        <begin position="759"/>
        <end position="762"/>
    </location>
    <ligand>
        <name>substrate</name>
    </ligand>
</feature>
<dbReference type="InterPro" id="IPR019779">
    <property type="entry name" value="GalP_UDPtransf1_His-AS"/>
</dbReference>
<keyword evidence="25" id="KW-0456">Lyase</keyword>
<dbReference type="Pfam" id="PF00487">
    <property type="entry name" value="FA_desaturase"/>
    <property type="match status" value="1"/>
</dbReference>
<comment type="catalytic activity">
    <reaction evidence="28">
        <text>dihydroxyacetone + ATP = dihydroxyacetone phosphate + ADP + H(+)</text>
        <dbReference type="Rhea" id="RHEA:15773"/>
        <dbReference type="ChEBI" id="CHEBI:15378"/>
        <dbReference type="ChEBI" id="CHEBI:16016"/>
        <dbReference type="ChEBI" id="CHEBI:30616"/>
        <dbReference type="ChEBI" id="CHEBI:57642"/>
        <dbReference type="ChEBI" id="CHEBI:456216"/>
        <dbReference type="EC" id="2.7.1.29"/>
    </reaction>
</comment>
<dbReference type="Pfam" id="PF02744">
    <property type="entry name" value="GalP_UDP_tr_C"/>
    <property type="match status" value="1"/>
</dbReference>
<dbReference type="SUPFAM" id="SSF82549">
    <property type="entry name" value="DAK1/DegV-like"/>
    <property type="match status" value="1"/>
</dbReference>
<comment type="cofactor">
    <cofactor evidence="2">
        <name>Zn(2+)</name>
        <dbReference type="ChEBI" id="CHEBI:29105"/>
    </cofactor>
</comment>
<dbReference type="InterPro" id="IPR004007">
    <property type="entry name" value="DhaL_dom"/>
</dbReference>
<comment type="catalytic activity">
    <reaction evidence="1 31">
        <text>alpha-D-galactose 1-phosphate + UDP-alpha-D-glucose = alpha-D-glucose 1-phosphate + UDP-alpha-D-galactose</text>
        <dbReference type="Rhea" id="RHEA:13989"/>
        <dbReference type="ChEBI" id="CHEBI:58336"/>
        <dbReference type="ChEBI" id="CHEBI:58601"/>
        <dbReference type="ChEBI" id="CHEBI:58885"/>
        <dbReference type="ChEBI" id="CHEBI:66914"/>
        <dbReference type="EC" id="2.7.7.12"/>
    </reaction>
</comment>
<keyword evidence="19" id="KW-0862">Zinc</keyword>
<dbReference type="SUPFAM" id="SSF101473">
    <property type="entry name" value="DhaL-like"/>
    <property type="match status" value="1"/>
</dbReference>
<keyword evidence="14 31" id="KW-0479">Metal-binding</keyword>
<evidence type="ECO:0000256" key="7">
    <source>
        <dbReference type="ARBA" id="ARBA00007255"/>
    </source>
</evidence>
<evidence type="ECO:0000256" key="31">
    <source>
        <dbReference type="RuleBase" id="RU000506"/>
    </source>
</evidence>
<sequence>MAEKFQIPEISIKELLGAIPPECFNRSAFKSSLYVVQDVILSAILIKGSFYIPEISSLTQNHYLSLAISATLWSLFWFALGLVWTGIWVIAHECGHQAYSSSKAINNSVGFVLHSLLLVPYHSWRISHGKHHAATGHMTRDQVFVPKTRTQRKGPKLDYEDVDEKVLAGVDMPEEEQHKVSEMLEDAPLFVCVNLFFQQLVGWPMYLIRNASGQRNYPKGTNHFNPSAIIFDARHFAQIVASDLGVGLVLGGLYYWGKQRGFSEVVCYYLIPYLWVNNWLVSITFLQHTDPALPHYRDGLWNFQRGALCTIDRVFLGPIGAYILHGICETHVAHHISSKIPHYNAWKATDALKEFLGPHYHYSDDNFIVALYKSYRDCVFVEDKGDIVFYKDARGRASRVPATDTKQGFSDITRLGLMGQTASSAKEPQEIPAGCPMHNKDAQGVQSPPPAPPSGCPVIHDNSANNQINPLNQMPELKQEPLSPGQAMYLPTDRSTSSIPRPQDTNNPEGYGRGKHWEYPSPQQFYNALVRKGWETPEESVEDMVAIHNFLNEEAWNEIKKWEKRVGDDNDKLQLAQFSGRPGEYTPKARLQMLLSTVFPSRFHDEPPFDRHDWYVRRNDGQDLVRYVIDYYGAPPDAQGMPVFHLDVRPALDSPSSIFERVRVGTARCWRTATGMPIESIEELRADIIDLLGQVPSCFITLIMSATNKHINDSADTAVVEALHGLCRLNPQLTLDRESNAVYIKDFDKSKVSLIAGGGSGHEPTHSSFVGEGMLNAAVPGTIFASPNTAQILRGIQLASSPLGTLVIVKNYTGDVLHFGLAKEKFAAQNPEAARVTRFIMASDDVSVGREQSGIVGRRGLAGVTLIHKLAGALAHQGGNIDQVEAVANFVNDNAATLGAGLEHTHVPGTEASKAYLGEQELELGMGIHNEPGFSKLSPIPPASKLIDGMVDTLTSTTDPDRSYVNFRNDGSDRVVLLVNNLGGLSELEIAGATGHATEIVQRRGYKVERVLSGTFITSLNMPGFSITLLRLPNDTEKAPATASQLLDLLDHKADAPGWRWHAPVPPREKNAYVNESTTTSKSSTDTAAPIKTPNGDKIINAIKTAAESLIAAEPEITKLDTIAGDGDCGLTLKAGAEGVLKRIQSGAISGDNVARYILEISEVAETDMGGTSGALYSIFFSALAGAVREHNSDVQKAAKSALDTLYKYTRARPPSRTLIDPLHAFIEAFASVGDASTAIEKAKQATEEGKKMEAKAGRAAYVGQEGLKEQAVPDPGAVGVCKILEGFFSVHDAEEKRASPFDPTESPHRRYNPLTDSWILVSPHRTKRPWQGQVEAPSKPNLPEYDEKCYLCPGNERSNGGSNPKYDSTYFFVNDFSAVYPQAVETPKSPHSLIKTAPISGKCYVVCFHPHHNRTIAQMGVEDVQRVVDAWCHLYSYIPNDEPSVKYIQIFENKGSAMGCSNPHPHGQVWSVSYIPEEPAKALEMQGKYAMNTPISETEIPSQLTNKPNMLLDYATFELRVKERVVAVNEDFVAVVPYWAVWPFETLVMPTKKHIPSVAHLTPEERLSLAAILREVACRYDNIFDCSFPYSMGLVQQPVKTSDYDPLHDHAQLHIHFYPPLLRSASVRKFLVGFELLGEPQRDLTAEGAAQRIRDNAGTGSICHFEGTHPLNITMSISISPISPPSRRSSGSSSSVNAVAVHTVHLNRLFRMERDLYKQFKAAVGSFETMLRITTTERVYLSYQEHLTHLLKLIAAYHRAGLLSNDFFLLIHHPFSIIHDACNARQCSPEHHKLCFQQFRELIEKELEMHKTHSKTQQQHAQ</sequence>
<evidence type="ECO:0000256" key="8">
    <source>
        <dbReference type="ARBA" id="ARBA00008757"/>
    </source>
</evidence>
<keyword evidence="22" id="KW-0496">Mitochondrion</keyword>
<feature type="compositionally biased region" description="Polar residues" evidence="32">
    <location>
        <begin position="462"/>
        <end position="472"/>
    </location>
</feature>
<dbReference type="GO" id="GO:0008108">
    <property type="term" value="F:UDP-glucose:hexose-1-phosphate uridylyltransferase activity"/>
    <property type="evidence" value="ECO:0007669"/>
    <property type="project" value="UniProtKB-EC"/>
</dbReference>
<evidence type="ECO:0000256" key="20">
    <source>
        <dbReference type="ARBA" id="ARBA00022840"/>
    </source>
</evidence>
<accession>A0A4T0FVY0</accession>
<feature type="domain" description="DhaK" evidence="35">
    <location>
        <begin position="714"/>
        <end position="1059"/>
    </location>
</feature>
<dbReference type="PROSITE" id="PS00821">
    <property type="entry name" value="CYTO_HEME_LYASE_1"/>
    <property type="match status" value="1"/>
</dbReference>
<dbReference type="NCBIfam" id="TIGR02361">
    <property type="entry name" value="dak_ATP"/>
    <property type="match status" value="1"/>
</dbReference>
<dbReference type="CDD" id="cd00608">
    <property type="entry name" value="GalT"/>
    <property type="match status" value="1"/>
</dbReference>
<comment type="similarity">
    <text evidence="8">Belongs to the dihydroxyacetone kinase (DAK) family.</text>
</comment>
<feature type="region of interest" description="Disordered" evidence="32">
    <location>
        <begin position="1060"/>
        <end position="1092"/>
    </location>
</feature>
<dbReference type="InterPro" id="IPR000511">
    <property type="entry name" value="Holocyt_c/c1_synthase"/>
</dbReference>
<dbReference type="GO" id="GO:1901135">
    <property type="term" value="P:carbohydrate derivative metabolic process"/>
    <property type="evidence" value="ECO:0007669"/>
    <property type="project" value="UniProtKB-ARBA"/>
</dbReference>
<evidence type="ECO:0000256" key="18">
    <source>
        <dbReference type="ARBA" id="ARBA00022798"/>
    </source>
</evidence>
<dbReference type="OrthoDB" id="418412at2759"/>
<dbReference type="SMART" id="SM01120">
    <property type="entry name" value="Dak2"/>
    <property type="match status" value="1"/>
</dbReference>
<evidence type="ECO:0000256" key="26">
    <source>
        <dbReference type="ARBA" id="ARBA00023277"/>
    </source>
</evidence>
<dbReference type="PANTHER" id="PTHR28629">
    <property type="entry name" value="TRIOKINASE/FMN CYCLASE"/>
    <property type="match status" value="1"/>
</dbReference>
<keyword evidence="17" id="KW-0999">Mitochondrion inner membrane</keyword>
<evidence type="ECO:0000256" key="22">
    <source>
        <dbReference type="ARBA" id="ARBA00023128"/>
    </source>
</evidence>
<dbReference type="FunFam" id="3.30.1180.20:FF:000001">
    <property type="entry name" value="Dihydroxyacetone kinase 1"/>
    <property type="match status" value="1"/>
</dbReference>
<feature type="binding site" evidence="30">
    <location>
        <position position="810"/>
    </location>
    <ligand>
        <name>substrate</name>
    </ligand>
</feature>
<evidence type="ECO:0000256" key="16">
    <source>
        <dbReference type="ARBA" id="ARBA00022777"/>
    </source>
</evidence>
<dbReference type="FunFam" id="3.40.50.10440:FF:000001">
    <property type="entry name" value="Dihydroxyacetone kinase, DhaK subunit"/>
    <property type="match status" value="1"/>
</dbReference>
<dbReference type="GO" id="GO:0006629">
    <property type="term" value="P:lipid metabolic process"/>
    <property type="evidence" value="ECO:0007669"/>
    <property type="project" value="InterPro"/>
</dbReference>
<keyword evidence="20" id="KW-0067">ATP-binding</keyword>
<comment type="similarity">
    <text evidence="7">Belongs to the cytochrome c-type heme lyase family.</text>
</comment>
<dbReference type="InterPro" id="IPR005850">
    <property type="entry name" value="GalP_Utransf_C"/>
</dbReference>
<feature type="compositionally biased region" description="Polar residues" evidence="32">
    <location>
        <begin position="493"/>
        <end position="508"/>
    </location>
</feature>
<feature type="compositionally biased region" description="Low complexity" evidence="32">
    <location>
        <begin position="1077"/>
        <end position="1087"/>
    </location>
</feature>
<comment type="function">
    <text evidence="3">Catalyzes both the phosphorylation of dihydroxyacetone and of glyceraldehyde.</text>
</comment>
<evidence type="ECO:0000313" key="37">
    <source>
        <dbReference type="Proteomes" id="UP000310189"/>
    </source>
</evidence>
<dbReference type="GO" id="GO:0005524">
    <property type="term" value="F:ATP binding"/>
    <property type="evidence" value="ECO:0007669"/>
    <property type="project" value="UniProtKB-KW"/>
</dbReference>
<proteinExistence type="inferred from homology"/>
<evidence type="ECO:0000256" key="6">
    <source>
        <dbReference type="ARBA" id="ARBA00004947"/>
    </source>
</evidence>
<dbReference type="Gene3D" id="1.25.40.340">
    <property type="match status" value="1"/>
</dbReference>
<dbReference type="GO" id="GO:0005829">
    <property type="term" value="C:cytosol"/>
    <property type="evidence" value="ECO:0007669"/>
    <property type="project" value="TreeGrafter"/>
</dbReference>
<dbReference type="Gene3D" id="3.30.428.10">
    <property type="entry name" value="HIT-like"/>
    <property type="match status" value="2"/>
</dbReference>
<protein>
    <recommendedName>
        <fullName evidence="10 31">Galactose-1-phosphate uridylyltransferase</fullName>
        <ecNumber evidence="31">2.7.7.12</ecNumber>
    </recommendedName>
</protein>
<dbReference type="FunFam" id="1.25.40.340:FF:000001">
    <property type="entry name" value="Dihydroxyacetone kinase 1"/>
    <property type="match status" value="1"/>
</dbReference>
<keyword evidence="12 31" id="KW-0808">Transferase</keyword>
<gene>
    <name evidence="36" type="ORF">E3P99_00587</name>
</gene>
<feature type="region of interest" description="Disordered" evidence="32">
    <location>
        <begin position="425"/>
        <end position="518"/>
    </location>
</feature>
<evidence type="ECO:0000256" key="12">
    <source>
        <dbReference type="ARBA" id="ARBA00022679"/>
    </source>
</evidence>
<dbReference type="GO" id="GO:0050354">
    <property type="term" value="F:triokinase activity"/>
    <property type="evidence" value="ECO:0007669"/>
    <property type="project" value="UniProtKB-EC"/>
</dbReference>
<dbReference type="GO" id="GO:0019637">
    <property type="term" value="P:organophosphate metabolic process"/>
    <property type="evidence" value="ECO:0007669"/>
    <property type="project" value="UniProtKB-ARBA"/>
</dbReference>
<dbReference type="EMBL" id="SPNW01000006">
    <property type="protein sequence ID" value="TIA92520.1"/>
    <property type="molecule type" value="Genomic_DNA"/>
</dbReference>
<dbReference type="NCBIfam" id="NF008724">
    <property type="entry name" value="PRK11720.1"/>
    <property type="match status" value="1"/>
</dbReference>
<keyword evidence="16" id="KW-0418">Kinase</keyword>
<comment type="pathway">
    <text evidence="5">Polyol metabolism; glycerol fermentation; glycerone phosphate from glycerol (oxidative route): step 2/2.</text>
</comment>
<evidence type="ECO:0000256" key="17">
    <source>
        <dbReference type="ARBA" id="ARBA00022792"/>
    </source>
</evidence>
<dbReference type="InterPro" id="IPR036117">
    <property type="entry name" value="DhaL_dom_sf"/>
</dbReference>
<evidence type="ECO:0000256" key="1">
    <source>
        <dbReference type="ARBA" id="ARBA00001107"/>
    </source>
</evidence>
<evidence type="ECO:0000256" key="25">
    <source>
        <dbReference type="ARBA" id="ARBA00023239"/>
    </source>
</evidence>
<keyword evidence="18" id="KW-0319">Glycerol metabolism</keyword>
<feature type="binding site" evidence="30">
    <location>
        <position position="815"/>
    </location>
    <ligand>
        <name>substrate</name>
    </ligand>
</feature>
<feature type="transmembrane region" description="Helical" evidence="33">
    <location>
        <begin position="64"/>
        <end position="91"/>
    </location>
</feature>
<comment type="similarity">
    <text evidence="9 31">Belongs to the galactose-1-phosphate uridylyltransferase type 1 family.</text>
</comment>
<dbReference type="PROSITE" id="PS51480">
    <property type="entry name" value="DHAL"/>
    <property type="match status" value="1"/>
</dbReference>
<dbReference type="PROSITE" id="PS00117">
    <property type="entry name" value="GAL_P_UDP_TRANSF_I"/>
    <property type="match status" value="1"/>
</dbReference>
<dbReference type="PROSITE" id="PS00822">
    <property type="entry name" value="CYTO_HEME_LYASE_2"/>
    <property type="match status" value="1"/>
</dbReference>
<dbReference type="GO" id="GO:0008270">
    <property type="term" value="F:zinc ion binding"/>
    <property type="evidence" value="ECO:0007669"/>
    <property type="project" value="InterPro"/>
</dbReference>
<dbReference type="Pfam" id="PF02734">
    <property type="entry name" value="Dak2"/>
    <property type="match status" value="1"/>
</dbReference>
<comment type="pathway">
    <text evidence="6 31">Carbohydrate metabolism; galactose metabolism.</text>
</comment>
<name>A0A4T0FVY0_9BASI</name>
<keyword evidence="11" id="KW-0349">Heme</keyword>
<dbReference type="NCBIfam" id="TIGR00209">
    <property type="entry name" value="galT_1"/>
    <property type="match status" value="1"/>
</dbReference>
<dbReference type="InterPro" id="IPR005804">
    <property type="entry name" value="FA_desaturase_dom"/>
</dbReference>
<evidence type="ECO:0000256" key="23">
    <source>
        <dbReference type="ARBA" id="ARBA00023136"/>
    </source>
</evidence>
<keyword evidence="13 31" id="KW-0548">Nucleotidyltransferase</keyword>
<evidence type="ECO:0000259" key="35">
    <source>
        <dbReference type="PROSITE" id="PS51481"/>
    </source>
</evidence>
<evidence type="ECO:0000256" key="11">
    <source>
        <dbReference type="ARBA" id="ARBA00022617"/>
    </source>
</evidence>
<reference evidence="36 37" key="1">
    <citation type="submission" date="2019-03" db="EMBL/GenBank/DDBJ databases">
        <title>Sequencing 23 genomes of Wallemia ichthyophaga.</title>
        <authorList>
            <person name="Gostincar C."/>
        </authorList>
    </citation>
    <scope>NUCLEOTIDE SEQUENCE [LARGE SCALE GENOMIC DNA]</scope>
    <source>
        <strain evidence="36 37">EXF-5753</strain>
    </source>
</reference>
<evidence type="ECO:0000256" key="24">
    <source>
        <dbReference type="ARBA" id="ARBA00023144"/>
    </source>
</evidence>
<evidence type="ECO:0000259" key="34">
    <source>
        <dbReference type="PROSITE" id="PS51480"/>
    </source>
</evidence>
<evidence type="ECO:0000313" key="36">
    <source>
        <dbReference type="EMBL" id="TIA92520.1"/>
    </source>
</evidence>
<dbReference type="PANTHER" id="PTHR28629:SF14">
    <property type="entry name" value="DIHYDROXYACETONE KINASE 1"/>
    <property type="match status" value="1"/>
</dbReference>
<feature type="transmembrane region" description="Helical" evidence="33">
    <location>
        <begin position="34"/>
        <end position="52"/>
    </location>
</feature>
<keyword evidence="23 33" id="KW-0472">Membrane</keyword>
<evidence type="ECO:0000256" key="30">
    <source>
        <dbReference type="PIRSR" id="PIRSR612734-2"/>
    </source>
</evidence>
<evidence type="ECO:0000256" key="28">
    <source>
        <dbReference type="ARBA" id="ARBA00048898"/>
    </source>
</evidence>
<dbReference type="GO" id="GO:0004408">
    <property type="term" value="F:holocytochrome-c synthase activity"/>
    <property type="evidence" value="ECO:0007669"/>
    <property type="project" value="InterPro"/>
</dbReference>
<evidence type="ECO:0000256" key="14">
    <source>
        <dbReference type="ARBA" id="ARBA00022723"/>
    </source>
</evidence>
<comment type="caution">
    <text evidence="36">The sequence shown here is derived from an EMBL/GenBank/DDBJ whole genome shotgun (WGS) entry which is preliminary data.</text>
</comment>
<keyword evidence="33" id="KW-0812">Transmembrane</keyword>
<dbReference type="InterPro" id="IPR005849">
    <property type="entry name" value="GalP_Utransf_N"/>
</dbReference>
<dbReference type="Proteomes" id="UP000310189">
    <property type="component" value="Unassembled WGS sequence"/>
</dbReference>
<evidence type="ECO:0000256" key="27">
    <source>
        <dbReference type="ARBA" id="ARBA00047974"/>
    </source>
</evidence>
<keyword evidence="24 31" id="KW-0299">Galactose metabolism</keyword>
<evidence type="ECO:0000256" key="32">
    <source>
        <dbReference type="SAM" id="MobiDB-lite"/>
    </source>
</evidence>